<name>A0A495D0Y2_9PROT</name>
<accession>A0A495D0Y2</accession>
<dbReference type="Gene3D" id="3.60.10.10">
    <property type="entry name" value="Endonuclease/exonuclease/phosphatase"/>
    <property type="match status" value="1"/>
</dbReference>
<evidence type="ECO:0000313" key="3">
    <source>
        <dbReference type="Proteomes" id="UP000273675"/>
    </source>
</evidence>
<dbReference type="InterPro" id="IPR036691">
    <property type="entry name" value="Endo/exonu/phosph_ase_sf"/>
</dbReference>
<proteinExistence type="predicted"/>
<comment type="caution">
    <text evidence="2">The sequence shown here is derived from an EMBL/GenBank/DDBJ whole genome shotgun (WGS) entry which is preliminary data.</text>
</comment>
<gene>
    <name evidence="2" type="ORF">C7435_2833</name>
</gene>
<dbReference type="CDD" id="cd10283">
    <property type="entry name" value="MnuA_DNase1-like"/>
    <property type="match status" value="1"/>
</dbReference>
<organism evidence="2 3">
    <name type="scientific">Maricaulis maris</name>
    <dbReference type="NCBI Taxonomy" id="74318"/>
    <lineage>
        <taxon>Bacteria</taxon>
        <taxon>Pseudomonadati</taxon>
        <taxon>Pseudomonadota</taxon>
        <taxon>Alphaproteobacteria</taxon>
        <taxon>Maricaulales</taxon>
        <taxon>Maricaulaceae</taxon>
        <taxon>Maricaulis</taxon>
    </lineage>
</organism>
<evidence type="ECO:0000313" key="2">
    <source>
        <dbReference type="EMBL" id="RKQ95146.1"/>
    </source>
</evidence>
<dbReference type="AlphaFoldDB" id="A0A495D0Y2"/>
<dbReference type="EMBL" id="RBIM01000007">
    <property type="protein sequence ID" value="RKQ95146.1"/>
    <property type="molecule type" value="Genomic_DNA"/>
</dbReference>
<evidence type="ECO:0000259" key="1">
    <source>
        <dbReference type="Pfam" id="PF03372"/>
    </source>
</evidence>
<dbReference type="GO" id="GO:0003824">
    <property type="term" value="F:catalytic activity"/>
    <property type="evidence" value="ECO:0007669"/>
    <property type="project" value="InterPro"/>
</dbReference>
<dbReference type="RefSeq" id="WP_121212182.1">
    <property type="nucleotide sequence ID" value="NZ_RBIM01000007.1"/>
</dbReference>
<dbReference type="InterPro" id="IPR005135">
    <property type="entry name" value="Endo/exonuclease/phosphatase"/>
</dbReference>
<reference evidence="2 3" key="1">
    <citation type="submission" date="2018-10" db="EMBL/GenBank/DDBJ databases">
        <title>Genomic Encyclopedia of Type Strains, Phase IV (KMG-IV): sequencing the most valuable type-strain genomes for metagenomic binning, comparative biology and taxonomic classification.</title>
        <authorList>
            <person name="Goeker M."/>
        </authorList>
    </citation>
    <scope>NUCLEOTIDE SEQUENCE [LARGE SCALE GENOMIC DNA]</scope>
    <source>
        <strain evidence="2 3">DSM 4734</strain>
    </source>
</reference>
<dbReference type="SUPFAM" id="SSF56219">
    <property type="entry name" value="DNase I-like"/>
    <property type="match status" value="1"/>
</dbReference>
<dbReference type="Pfam" id="PF03372">
    <property type="entry name" value="Exo_endo_phos"/>
    <property type="match status" value="1"/>
</dbReference>
<feature type="domain" description="Endonuclease/exonuclease/phosphatase" evidence="1">
    <location>
        <begin position="44"/>
        <end position="238"/>
    </location>
</feature>
<sequence length="356" mass="40592">MSFFYDLDKSDPLQRRIAANLLTLGDALTEQIPAKSIDDTLLLATWNIREFDSPAYGLRGIEPYHYIAEIISRFDLVAIQEVRRDTAPLEKLRGLLGRWWKYLVTDVTGGSEGNKERMAFLYDSRKVRFGGLASEVVIPPIETRDANRKLVYTPSKQLARTPYLVGFETGWFKFMLSTVHIVYGQSKAEDPKREAEIRAIADFMAARAREDHAWARNMILLGDFNIFDPGDVTFTALTDAGFVIPEGLQQVTNVGKEKRFFDQMAFMTPNLRKDQILASGAFNFYDHVYREADEATYIPDMGAAYDTTSSGKPRGNKSLYYKTYWRTHQMSDHLPLWAALKVDFGRDYLTRLAGAD</sequence>
<dbReference type="Proteomes" id="UP000273675">
    <property type="component" value="Unassembled WGS sequence"/>
</dbReference>
<dbReference type="OrthoDB" id="5500612at2"/>
<protein>
    <recommendedName>
        <fullName evidence="1">Endonuclease/exonuclease/phosphatase domain-containing protein</fullName>
    </recommendedName>
</protein>